<dbReference type="InterPro" id="IPR029063">
    <property type="entry name" value="SAM-dependent_MTases_sf"/>
</dbReference>
<dbReference type="EMBL" id="BMOL01000012">
    <property type="protein sequence ID" value="GGL86946.1"/>
    <property type="molecule type" value="Genomic_DNA"/>
</dbReference>
<evidence type="ECO:0000313" key="3">
    <source>
        <dbReference type="EMBL" id="GGL86946.1"/>
    </source>
</evidence>
<organism evidence="3 4">
    <name type="scientific">Deinococcus aerolatus</name>
    <dbReference type="NCBI Taxonomy" id="522487"/>
    <lineage>
        <taxon>Bacteria</taxon>
        <taxon>Thermotogati</taxon>
        <taxon>Deinococcota</taxon>
        <taxon>Deinococci</taxon>
        <taxon>Deinococcales</taxon>
        <taxon>Deinococcaceae</taxon>
        <taxon>Deinococcus</taxon>
    </lineage>
</organism>
<evidence type="ECO:0000259" key="2">
    <source>
        <dbReference type="Pfam" id="PF13649"/>
    </source>
</evidence>
<dbReference type="PANTHER" id="PTHR43861">
    <property type="entry name" value="TRANS-ACONITATE 2-METHYLTRANSFERASE-RELATED"/>
    <property type="match status" value="1"/>
</dbReference>
<evidence type="ECO:0000256" key="1">
    <source>
        <dbReference type="ARBA" id="ARBA00022679"/>
    </source>
</evidence>
<dbReference type="InterPro" id="IPR041698">
    <property type="entry name" value="Methyltransf_25"/>
</dbReference>
<protein>
    <submittedName>
        <fullName evidence="3">Methyltransferase type 11</fullName>
    </submittedName>
</protein>
<accession>A0ABQ2GD85</accession>
<keyword evidence="3" id="KW-0489">Methyltransferase</keyword>
<dbReference type="GO" id="GO:0032259">
    <property type="term" value="P:methylation"/>
    <property type="evidence" value="ECO:0007669"/>
    <property type="project" value="UniProtKB-KW"/>
</dbReference>
<dbReference type="CDD" id="cd02440">
    <property type="entry name" value="AdoMet_MTases"/>
    <property type="match status" value="1"/>
</dbReference>
<keyword evidence="1" id="KW-0808">Transferase</keyword>
<sequence length="253" mass="27806">MRVATVEQLLDVLDGLFADGPDLTRRQAIDPWEQIFTRPDHPFNSDLPDVNLLDWREAGLLPGGEGLTAMDIGCGLGRNTRWLARQGDRATGVDISAFANTQARNRTAETDATFLESDFLREAVPRGPFDLVYDSGCFHHLPPHRGLSCLWALRACLKPGGLFGICTFAAGKMGSDADDLTLFKQSRLAEGLGYGADELKAIFPIWKCWRVARCAHFKVRPNPPSRWIFSAPLCFAAHSSGFSISQGRPYGPG</sequence>
<comment type="caution">
    <text evidence="3">The sequence shown here is derived from an EMBL/GenBank/DDBJ whole genome shotgun (WGS) entry which is preliminary data.</text>
</comment>
<dbReference type="SUPFAM" id="SSF53335">
    <property type="entry name" value="S-adenosyl-L-methionine-dependent methyltransferases"/>
    <property type="match status" value="1"/>
</dbReference>
<keyword evidence="4" id="KW-1185">Reference proteome</keyword>
<dbReference type="Gene3D" id="3.40.50.150">
    <property type="entry name" value="Vaccinia Virus protein VP39"/>
    <property type="match status" value="1"/>
</dbReference>
<dbReference type="GO" id="GO:0008168">
    <property type="term" value="F:methyltransferase activity"/>
    <property type="evidence" value="ECO:0007669"/>
    <property type="project" value="UniProtKB-KW"/>
</dbReference>
<reference evidence="4" key="1">
    <citation type="journal article" date="2019" name="Int. J. Syst. Evol. Microbiol.">
        <title>The Global Catalogue of Microorganisms (GCM) 10K type strain sequencing project: providing services to taxonomists for standard genome sequencing and annotation.</title>
        <authorList>
            <consortium name="The Broad Institute Genomics Platform"/>
            <consortium name="The Broad Institute Genome Sequencing Center for Infectious Disease"/>
            <person name="Wu L."/>
            <person name="Ma J."/>
        </authorList>
    </citation>
    <scope>NUCLEOTIDE SEQUENCE [LARGE SCALE GENOMIC DNA]</scope>
    <source>
        <strain evidence="4">JCM 15442</strain>
    </source>
</reference>
<gene>
    <name evidence="3" type="ORF">GCM10010840_26050</name>
</gene>
<evidence type="ECO:0000313" key="4">
    <source>
        <dbReference type="Proteomes" id="UP000639973"/>
    </source>
</evidence>
<feature type="domain" description="Methyltransferase" evidence="2">
    <location>
        <begin position="70"/>
        <end position="161"/>
    </location>
</feature>
<name>A0ABQ2GD85_9DEIO</name>
<proteinExistence type="predicted"/>
<dbReference type="Pfam" id="PF13649">
    <property type="entry name" value="Methyltransf_25"/>
    <property type="match status" value="1"/>
</dbReference>
<dbReference type="Proteomes" id="UP000639973">
    <property type="component" value="Unassembled WGS sequence"/>
</dbReference>